<dbReference type="InterPro" id="IPR015890">
    <property type="entry name" value="Chorismate_C"/>
</dbReference>
<dbReference type="Pfam" id="PF04715">
    <property type="entry name" value="Anth_synt_I_N"/>
    <property type="match status" value="1"/>
</dbReference>
<keyword evidence="11 15" id="KW-0057">Aromatic amino acid biosynthesis</keyword>
<dbReference type="Gene3D" id="3.60.120.10">
    <property type="entry name" value="Anthranilate synthase"/>
    <property type="match status" value="1"/>
</dbReference>
<feature type="domain" description="Chorismate-utilising enzyme C-terminal" evidence="16">
    <location>
        <begin position="225"/>
        <end position="478"/>
    </location>
</feature>
<evidence type="ECO:0000256" key="9">
    <source>
        <dbReference type="ARBA" id="ARBA00022822"/>
    </source>
</evidence>
<protein>
    <recommendedName>
        <fullName evidence="6 15">Anthranilate synthase component 1</fullName>
        <ecNumber evidence="5 15">4.1.3.27</ecNumber>
    </recommendedName>
</protein>
<dbReference type="EC" id="4.1.3.27" evidence="5 15"/>
<evidence type="ECO:0000259" key="16">
    <source>
        <dbReference type="Pfam" id="PF00425"/>
    </source>
</evidence>
<evidence type="ECO:0000256" key="5">
    <source>
        <dbReference type="ARBA" id="ARBA00012266"/>
    </source>
</evidence>
<dbReference type="GO" id="GO:0000162">
    <property type="term" value="P:L-tryptophan biosynthetic process"/>
    <property type="evidence" value="ECO:0007669"/>
    <property type="project" value="UniProtKB-UniPathway"/>
</dbReference>
<comment type="caution">
    <text evidence="18">The sequence shown here is derived from an EMBL/GenBank/DDBJ whole genome shotgun (WGS) entry which is preliminary data.</text>
</comment>
<evidence type="ECO:0000256" key="14">
    <source>
        <dbReference type="ARBA" id="ARBA00047683"/>
    </source>
</evidence>
<reference evidence="19" key="1">
    <citation type="submission" date="2017-08" db="EMBL/GenBank/DDBJ databases">
        <title>A dynamic microbial community with high functional redundancy inhabits the cold, oxic subseafloor aquifer.</title>
        <authorList>
            <person name="Tully B.J."/>
            <person name="Wheat C.G."/>
            <person name="Glazer B.T."/>
            <person name="Huber J.A."/>
        </authorList>
    </citation>
    <scope>NUCLEOTIDE SEQUENCE [LARGE SCALE GENOMIC DNA]</scope>
</reference>
<evidence type="ECO:0000313" key="19">
    <source>
        <dbReference type="Proteomes" id="UP000218767"/>
    </source>
</evidence>
<evidence type="ECO:0000256" key="8">
    <source>
        <dbReference type="ARBA" id="ARBA00022723"/>
    </source>
</evidence>
<comment type="subunit">
    <text evidence="4 15">Heterotetramer consisting of two non-identical subunits: a beta subunit (TrpG) and a large alpha subunit (TrpE).</text>
</comment>
<dbReference type="Proteomes" id="UP000218767">
    <property type="component" value="Unassembled WGS sequence"/>
</dbReference>
<dbReference type="InterPro" id="IPR005801">
    <property type="entry name" value="ADC_synthase"/>
</dbReference>
<feature type="domain" description="Anthranilate synthase component I N-terminal" evidence="17">
    <location>
        <begin position="26"/>
        <end position="168"/>
    </location>
</feature>
<evidence type="ECO:0000259" key="17">
    <source>
        <dbReference type="Pfam" id="PF04715"/>
    </source>
</evidence>
<evidence type="ECO:0000256" key="15">
    <source>
        <dbReference type="RuleBase" id="RU364045"/>
    </source>
</evidence>
<proteinExistence type="inferred from homology"/>
<dbReference type="PRINTS" id="PR00095">
    <property type="entry name" value="ANTSNTHASEI"/>
</dbReference>
<dbReference type="SUPFAM" id="SSF56322">
    <property type="entry name" value="ADC synthase"/>
    <property type="match status" value="1"/>
</dbReference>
<name>A0A2A4X2S2_9GAMM</name>
<dbReference type="AlphaFoldDB" id="A0A2A4X2S2"/>
<evidence type="ECO:0000256" key="12">
    <source>
        <dbReference type="ARBA" id="ARBA00023239"/>
    </source>
</evidence>
<keyword evidence="7 15" id="KW-0028">Amino-acid biosynthesis</keyword>
<comment type="function">
    <text evidence="13 15">Part of a heterotetrameric complex that catalyzes the two-step biosynthesis of anthranilate, an intermediate in the biosynthesis of L-tryptophan. In the first step, the glutamine-binding beta subunit (TrpG) of anthranilate synthase (AS) provides the glutamine amidotransferase activity which generates ammonia as a substrate that, along with chorismate, is used in the second step, catalyzed by the large alpha subunit of AS (TrpE) to produce anthranilate. In the absence of TrpG, TrpE can synthesize anthranilate directly from chorismate and high concentrations of ammonia.</text>
</comment>
<keyword evidence="8 15" id="KW-0479">Metal-binding</keyword>
<gene>
    <name evidence="15" type="primary">trpE</name>
    <name evidence="18" type="ORF">COB20_09665</name>
</gene>
<organism evidence="18 19">
    <name type="scientific">SAR86 cluster bacterium</name>
    <dbReference type="NCBI Taxonomy" id="2030880"/>
    <lineage>
        <taxon>Bacteria</taxon>
        <taxon>Pseudomonadati</taxon>
        <taxon>Pseudomonadota</taxon>
        <taxon>Gammaproteobacteria</taxon>
        <taxon>SAR86 cluster</taxon>
    </lineage>
</organism>
<accession>A0A2A4X2S2</accession>
<comment type="cofactor">
    <cofactor evidence="1 15">
        <name>Mg(2+)</name>
        <dbReference type="ChEBI" id="CHEBI:18420"/>
    </cofactor>
</comment>
<keyword evidence="12 15" id="KW-0456">Lyase</keyword>
<evidence type="ECO:0000256" key="4">
    <source>
        <dbReference type="ARBA" id="ARBA00011575"/>
    </source>
</evidence>
<keyword evidence="9 15" id="KW-0822">Tryptophan biosynthesis</keyword>
<comment type="pathway">
    <text evidence="2 15">Amino-acid biosynthesis; L-tryptophan biosynthesis; L-tryptophan from chorismate: step 1/5.</text>
</comment>
<evidence type="ECO:0000256" key="10">
    <source>
        <dbReference type="ARBA" id="ARBA00022842"/>
    </source>
</evidence>
<dbReference type="EMBL" id="NVUL01000052">
    <property type="protein sequence ID" value="PCI76814.1"/>
    <property type="molecule type" value="Genomic_DNA"/>
</dbReference>
<evidence type="ECO:0000256" key="3">
    <source>
        <dbReference type="ARBA" id="ARBA00009562"/>
    </source>
</evidence>
<evidence type="ECO:0000313" key="18">
    <source>
        <dbReference type="EMBL" id="PCI76814.1"/>
    </source>
</evidence>
<dbReference type="InterPro" id="IPR005256">
    <property type="entry name" value="Anth_synth_I_PabB"/>
</dbReference>
<evidence type="ECO:0000256" key="1">
    <source>
        <dbReference type="ARBA" id="ARBA00001946"/>
    </source>
</evidence>
<dbReference type="NCBIfam" id="TIGR00564">
    <property type="entry name" value="trpE_most"/>
    <property type="match status" value="1"/>
</dbReference>
<evidence type="ECO:0000256" key="11">
    <source>
        <dbReference type="ARBA" id="ARBA00023141"/>
    </source>
</evidence>
<keyword evidence="10 15" id="KW-0460">Magnesium</keyword>
<dbReference type="GO" id="GO:0046872">
    <property type="term" value="F:metal ion binding"/>
    <property type="evidence" value="ECO:0007669"/>
    <property type="project" value="UniProtKB-KW"/>
</dbReference>
<dbReference type="UniPathway" id="UPA00035">
    <property type="reaction ID" value="UER00040"/>
</dbReference>
<dbReference type="PANTHER" id="PTHR11236:SF48">
    <property type="entry name" value="ISOCHORISMATE SYNTHASE MENF"/>
    <property type="match status" value="1"/>
</dbReference>
<dbReference type="GO" id="GO:0004049">
    <property type="term" value="F:anthranilate synthase activity"/>
    <property type="evidence" value="ECO:0007669"/>
    <property type="project" value="UniProtKB-EC"/>
</dbReference>
<dbReference type="Pfam" id="PF00425">
    <property type="entry name" value="Chorismate_bind"/>
    <property type="match status" value="1"/>
</dbReference>
<dbReference type="InterPro" id="IPR006805">
    <property type="entry name" value="Anth_synth_I_N"/>
</dbReference>
<dbReference type="PANTHER" id="PTHR11236">
    <property type="entry name" value="AMINOBENZOATE/ANTHRANILATE SYNTHASE"/>
    <property type="match status" value="1"/>
</dbReference>
<sequence length="496" mass="55007">MTEEQFQKLAESGFNRIPIVREILADTETPLSIYLKLGKGEGTGEHSYFFESVQGGEKWGRYSIIGLPCSTVLRVVGETVTVEDNGKVVEEVVTKKPFDFIADFKNRFKVAELADGQRFNGGLVGYFSYDTVRFVETSIGPSQGKDEIGTPDILLMLSEEVVVFDNLSGTICFVINVDPAQEDAYAAAQQRLDFLQEQLKKSVPLPSLQEPKSVLDADFAHHFSRQNYQQAVEKIKEYIVAGDVMQVVLSQRMSVPFSGEPLNLYRALRFLNPSPYMVYFDLGDHHVVSASPEILARVEDSKITVRPLAGTRKRGNSEAEDLALEEDLLADAKEIAEHLMLIDLSRNDSGRVSKTGSVTVPKQMFVERYSHVMHIASIVESEIQADKSALDVLQATLPVGTLSGAPKVRAMEIIDELEPEKRGIYGGAMGYLGWNDNMDMAIAIRTAVIKNEKLYVQAGAGIVADSQPEMEWEETQNKARAIVRAVQMANNKLSVE</sequence>
<evidence type="ECO:0000256" key="6">
    <source>
        <dbReference type="ARBA" id="ARBA00020653"/>
    </source>
</evidence>
<evidence type="ECO:0000256" key="13">
    <source>
        <dbReference type="ARBA" id="ARBA00025634"/>
    </source>
</evidence>
<dbReference type="InterPro" id="IPR019999">
    <property type="entry name" value="Anth_synth_I-like"/>
</dbReference>
<evidence type="ECO:0000256" key="7">
    <source>
        <dbReference type="ARBA" id="ARBA00022605"/>
    </source>
</evidence>
<comment type="similarity">
    <text evidence="3 15">Belongs to the anthranilate synthase component I family.</text>
</comment>
<evidence type="ECO:0000256" key="2">
    <source>
        <dbReference type="ARBA" id="ARBA00004873"/>
    </source>
</evidence>
<comment type="catalytic activity">
    <reaction evidence="14 15">
        <text>chorismate + L-glutamine = anthranilate + pyruvate + L-glutamate + H(+)</text>
        <dbReference type="Rhea" id="RHEA:21732"/>
        <dbReference type="ChEBI" id="CHEBI:15361"/>
        <dbReference type="ChEBI" id="CHEBI:15378"/>
        <dbReference type="ChEBI" id="CHEBI:16567"/>
        <dbReference type="ChEBI" id="CHEBI:29748"/>
        <dbReference type="ChEBI" id="CHEBI:29985"/>
        <dbReference type="ChEBI" id="CHEBI:58359"/>
        <dbReference type="EC" id="4.1.3.27"/>
    </reaction>
</comment>